<accession>A0A4V0WP02</accession>
<dbReference type="OrthoDB" id="8964415at2"/>
<name>A0A4V0WP02_9ENTE</name>
<gene>
    <name evidence="2" type="ORF">NRIC_00400</name>
</gene>
<evidence type="ECO:0000313" key="3">
    <source>
        <dbReference type="Proteomes" id="UP000290567"/>
    </source>
</evidence>
<organism evidence="2 3">
    <name type="scientific">Enterococcus florum</name>
    <dbReference type="NCBI Taxonomy" id="2480627"/>
    <lineage>
        <taxon>Bacteria</taxon>
        <taxon>Bacillati</taxon>
        <taxon>Bacillota</taxon>
        <taxon>Bacilli</taxon>
        <taxon>Lactobacillales</taxon>
        <taxon>Enterococcaceae</taxon>
        <taxon>Enterococcus</taxon>
    </lineage>
</organism>
<keyword evidence="3" id="KW-1185">Reference proteome</keyword>
<dbReference type="RefSeq" id="WP_146620670.1">
    <property type="nucleotide sequence ID" value="NZ_BJCC01000001.1"/>
</dbReference>
<feature type="compositionally biased region" description="Basic and acidic residues" evidence="1">
    <location>
        <begin position="1"/>
        <end position="18"/>
    </location>
</feature>
<evidence type="ECO:0000256" key="1">
    <source>
        <dbReference type="SAM" id="MobiDB-lite"/>
    </source>
</evidence>
<protein>
    <recommendedName>
        <fullName evidence="4">Transposase</fullName>
    </recommendedName>
</protein>
<comment type="caution">
    <text evidence="2">The sequence shown here is derived from an EMBL/GenBank/DDBJ whole genome shotgun (WGS) entry which is preliminary data.</text>
</comment>
<reference evidence="3" key="1">
    <citation type="submission" date="2019-02" db="EMBL/GenBank/DDBJ databases">
        <title>Draft genome sequence of Enterococcus sp. Gos25-1.</title>
        <authorList>
            <person name="Tanaka N."/>
            <person name="Shiwa Y."/>
            <person name="Fujita N."/>
        </authorList>
    </citation>
    <scope>NUCLEOTIDE SEQUENCE [LARGE SCALE GENOMIC DNA]</scope>
    <source>
        <strain evidence="3">Gos25-1</strain>
    </source>
</reference>
<dbReference type="EMBL" id="BJCC01000001">
    <property type="protein sequence ID" value="GCF92149.1"/>
    <property type="molecule type" value="Genomic_DNA"/>
</dbReference>
<proteinExistence type="predicted"/>
<feature type="region of interest" description="Disordered" evidence="1">
    <location>
        <begin position="1"/>
        <end position="21"/>
    </location>
</feature>
<evidence type="ECO:0008006" key="4">
    <source>
        <dbReference type="Google" id="ProtNLM"/>
    </source>
</evidence>
<sequence>MKCKKENCHGKANKDGTKNGKQRFRCKSCGHVFHKESRTRLTEEQRQDAIAYRFEGHTRKETSDRFGVSVRTIERLSNKAKENPIF</sequence>
<evidence type="ECO:0000313" key="2">
    <source>
        <dbReference type="EMBL" id="GCF92149.1"/>
    </source>
</evidence>
<dbReference type="Proteomes" id="UP000290567">
    <property type="component" value="Unassembled WGS sequence"/>
</dbReference>
<dbReference type="AlphaFoldDB" id="A0A4V0WP02"/>
<dbReference type="Gene3D" id="1.10.10.60">
    <property type="entry name" value="Homeodomain-like"/>
    <property type="match status" value="1"/>
</dbReference>